<dbReference type="OrthoDB" id="9812926at2"/>
<protein>
    <recommendedName>
        <fullName evidence="1">SMP-30/Gluconolactonase/LRE-like region domain-containing protein</fullName>
    </recommendedName>
</protein>
<dbReference type="Gene3D" id="2.120.10.30">
    <property type="entry name" value="TolB, C-terminal domain"/>
    <property type="match status" value="1"/>
</dbReference>
<dbReference type="RefSeq" id="WP_070945385.1">
    <property type="nucleotide sequence ID" value="NZ_MLCL01000054.1"/>
</dbReference>
<name>A0A1S1K209_9MYCO</name>
<gene>
    <name evidence="2" type="ORF">BKG61_15225</name>
</gene>
<sequence length="276" mass="28514">MSVEILADGLGFTEGPALLPDGRVALTSISHGCVYVVDPAGGPLEKIATGGGANGLAVAPDGTLYVAQNGGIFGGSGPAEPGVQVIQNGRAEYLATGMQAPNDLVMRPDGHIWVTDTRAEIDFFNPQQDKQGWVWNVEVGSGAKQLVLDDGPVFINGLGFTPDDRQLLVTTTCGAQLWNYPITQDGGVDAAAGGVLHTFEGGWPDGMAVCPDGASWVALTGGHRLDLIGATGTRLDSVALADGSLPTNVCLGQRPGELLVTASFQQALLRVSLEPR</sequence>
<dbReference type="Proteomes" id="UP000179636">
    <property type="component" value="Unassembled WGS sequence"/>
</dbReference>
<evidence type="ECO:0000313" key="2">
    <source>
        <dbReference type="EMBL" id="OHT97878.1"/>
    </source>
</evidence>
<accession>A0A1Q9WAL2</accession>
<evidence type="ECO:0000259" key="1">
    <source>
        <dbReference type="Pfam" id="PF08450"/>
    </source>
</evidence>
<proteinExistence type="predicted"/>
<dbReference type="InterPro" id="IPR013658">
    <property type="entry name" value="SGL"/>
</dbReference>
<dbReference type="STRING" id="1908205.BKG60_14210"/>
<dbReference type="SUPFAM" id="SSF63829">
    <property type="entry name" value="Calcium-dependent phosphotriesterase"/>
    <property type="match status" value="1"/>
</dbReference>
<comment type="caution">
    <text evidence="2">The sequence shown here is derived from an EMBL/GenBank/DDBJ whole genome shotgun (WGS) entry which is preliminary data.</text>
</comment>
<dbReference type="PANTHER" id="PTHR47572:SF5">
    <property type="entry name" value="BLR2277 PROTEIN"/>
    <property type="match status" value="1"/>
</dbReference>
<accession>A0A1S1K209</accession>
<dbReference type="PANTHER" id="PTHR47572">
    <property type="entry name" value="LIPOPROTEIN-RELATED"/>
    <property type="match status" value="1"/>
</dbReference>
<dbReference type="InterPro" id="IPR011042">
    <property type="entry name" value="6-blade_b-propeller_TolB-like"/>
</dbReference>
<keyword evidence="3" id="KW-1185">Reference proteome</keyword>
<dbReference type="EMBL" id="MLHV01000012">
    <property type="protein sequence ID" value="OHT97878.1"/>
    <property type="molecule type" value="Genomic_DNA"/>
</dbReference>
<organism evidence="2 3">
    <name type="scientific">Mycobacterium syngnathidarum</name>
    <dbReference type="NCBI Taxonomy" id="1908205"/>
    <lineage>
        <taxon>Bacteria</taxon>
        <taxon>Bacillati</taxon>
        <taxon>Actinomycetota</taxon>
        <taxon>Actinomycetes</taxon>
        <taxon>Mycobacteriales</taxon>
        <taxon>Mycobacteriaceae</taxon>
        <taxon>Mycobacterium</taxon>
    </lineage>
</organism>
<reference evidence="2 3" key="1">
    <citation type="submission" date="2016-10" db="EMBL/GenBank/DDBJ databases">
        <title>Evaluation of Human, Animal and Environmental Mycobacterium chelonae Isolates by Core Genome Phylogenomic Analysis, Targeted Gene Comparison, and Anti-microbial Susceptibility Patterns: A Tale of Mistaken Identities.</title>
        <authorList>
            <person name="Fogelson S.B."/>
            <person name="Camus A.C."/>
            <person name="Lorenz W."/>
            <person name="Vasireddy R."/>
            <person name="Vasireddy S."/>
            <person name="Smith T."/>
            <person name="Brown-Elliott B.A."/>
            <person name="Wallace R.J.Jr."/>
            <person name="Hasan N.A."/>
            <person name="Reischl U."/>
            <person name="Sanchez S."/>
        </authorList>
    </citation>
    <scope>NUCLEOTIDE SEQUENCE [LARGE SCALE GENOMIC DNA]</scope>
    <source>
        <strain evidence="2 3">24999</strain>
    </source>
</reference>
<dbReference type="Pfam" id="PF08450">
    <property type="entry name" value="SGL"/>
    <property type="match status" value="1"/>
</dbReference>
<feature type="domain" description="SMP-30/Gluconolactonase/LRE-like region" evidence="1">
    <location>
        <begin position="12"/>
        <end position="262"/>
    </location>
</feature>
<evidence type="ECO:0000313" key="3">
    <source>
        <dbReference type="Proteomes" id="UP000179636"/>
    </source>
</evidence>
<dbReference type="AlphaFoldDB" id="A0A1S1K209"/>
<dbReference type="InterPro" id="IPR051262">
    <property type="entry name" value="SMP-30/CGR1_Lactonase"/>
</dbReference>